<dbReference type="SUPFAM" id="SSF46689">
    <property type="entry name" value="Homeodomain-like"/>
    <property type="match status" value="1"/>
</dbReference>
<dbReference type="InterPro" id="IPR049445">
    <property type="entry name" value="TetR_SbtR-like_C"/>
</dbReference>
<dbReference type="PANTHER" id="PTHR30055:SF234">
    <property type="entry name" value="HTH-TYPE TRANSCRIPTIONAL REGULATOR BETI"/>
    <property type="match status" value="1"/>
</dbReference>
<name>A0ABM7LTF5_9ACTN</name>
<dbReference type="SUPFAM" id="SSF48498">
    <property type="entry name" value="Tetracyclin repressor-like, C-terminal domain"/>
    <property type="match status" value="1"/>
</dbReference>
<keyword evidence="3" id="KW-0804">Transcription</keyword>
<dbReference type="Pfam" id="PF21597">
    <property type="entry name" value="TetR_C_43"/>
    <property type="match status" value="1"/>
</dbReference>
<evidence type="ECO:0000259" key="5">
    <source>
        <dbReference type="PROSITE" id="PS50977"/>
    </source>
</evidence>
<evidence type="ECO:0000313" key="6">
    <source>
        <dbReference type="EMBL" id="BCJ42596.1"/>
    </source>
</evidence>
<reference evidence="6 7" key="1">
    <citation type="submission" date="2020-08" db="EMBL/GenBank/DDBJ databases">
        <title>Whole genome shotgun sequence of Actinoplanes ianthinogenes NBRC 13996.</title>
        <authorList>
            <person name="Komaki H."/>
            <person name="Tamura T."/>
        </authorList>
    </citation>
    <scope>NUCLEOTIDE SEQUENCE [LARGE SCALE GENOMIC DNA]</scope>
    <source>
        <strain evidence="6 7">NBRC 13996</strain>
    </source>
</reference>
<feature type="domain" description="HTH tetR-type" evidence="5">
    <location>
        <begin position="13"/>
        <end position="73"/>
    </location>
</feature>
<organism evidence="6 7">
    <name type="scientific">Actinoplanes ianthinogenes</name>
    <dbReference type="NCBI Taxonomy" id="122358"/>
    <lineage>
        <taxon>Bacteria</taxon>
        <taxon>Bacillati</taxon>
        <taxon>Actinomycetota</taxon>
        <taxon>Actinomycetes</taxon>
        <taxon>Micromonosporales</taxon>
        <taxon>Micromonosporaceae</taxon>
        <taxon>Actinoplanes</taxon>
    </lineage>
</organism>
<dbReference type="PANTHER" id="PTHR30055">
    <property type="entry name" value="HTH-TYPE TRANSCRIPTIONAL REGULATOR RUTR"/>
    <property type="match status" value="1"/>
</dbReference>
<dbReference type="InterPro" id="IPR036271">
    <property type="entry name" value="Tet_transcr_reg_TetR-rel_C_sf"/>
</dbReference>
<evidence type="ECO:0000256" key="3">
    <source>
        <dbReference type="ARBA" id="ARBA00023163"/>
    </source>
</evidence>
<keyword evidence="1" id="KW-0805">Transcription regulation</keyword>
<keyword evidence="2 4" id="KW-0238">DNA-binding</keyword>
<dbReference type="PROSITE" id="PS50977">
    <property type="entry name" value="HTH_TETR_2"/>
    <property type="match status" value="1"/>
</dbReference>
<evidence type="ECO:0000313" key="7">
    <source>
        <dbReference type="Proteomes" id="UP000676967"/>
    </source>
</evidence>
<dbReference type="EMBL" id="AP023356">
    <property type="protein sequence ID" value="BCJ42596.1"/>
    <property type="molecule type" value="Genomic_DNA"/>
</dbReference>
<keyword evidence="7" id="KW-1185">Reference proteome</keyword>
<evidence type="ECO:0000256" key="2">
    <source>
        <dbReference type="ARBA" id="ARBA00023125"/>
    </source>
</evidence>
<accession>A0ABM7LTF5</accession>
<dbReference type="InterPro" id="IPR050109">
    <property type="entry name" value="HTH-type_TetR-like_transc_reg"/>
</dbReference>
<dbReference type="Gene3D" id="1.10.357.10">
    <property type="entry name" value="Tetracycline Repressor, domain 2"/>
    <property type="match status" value="1"/>
</dbReference>
<dbReference type="Pfam" id="PF00440">
    <property type="entry name" value="TetR_N"/>
    <property type="match status" value="1"/>
</dbReference>
<evidence type="ECO:0000256" key="1">
    <source>
        <dbReference type="ARBA" id="ARBA00023015"/>
    </source>
</evidence>
<dbReference type="InterPro" id="IPR001647">
    <property type="entry name" value="HTH_TetR"/>
</dbReference>
<feature type="DNA-binding region" description="H-T-H motif" evidence="4">
    <location>
        <begin position="36"/>
        <end position="55"/>
    </location>
</feature>
<gene>
    <name evidence="6" type="ORF">Aiant_32530</name>
</gene>
<protein>
    <submittedName>
        <fullName evidence="6">TetR family transcriptional regulator</fullName>
    </submittedName>
</protein>
<proteinExistence type="predicted"/>
<evidence type="ECO:0000256" key="4">
    <source>
        <dbReference type="PROSITE-ProRule" id="PRU00335"/>
    </source>
</evidence>
<dbReference type="InterPro" id="IPR009057">
    <property type="entry name" value="Homeodomain-like_sf"/>
</dbReference>
<sequence>MSYPLRVTLRADSARVRARMLAAARARVDTGDLELPMNAVAKEAGVGVGTMYRHFATRQALLEALAAPSLQELVLEAHAAAASPDAGAGLSALIRETLRRQLTDPALALVLASGDVECADTRGLLGHLMTASQEVLTRARAQGAIRADLAPDDLRRLTCGIRYAVSSGSGEDATAALDRYLEILMRGLRP</sequence>
<dbReference type="Proteomes" id="UP000676967">
    <property type="component" value="Chromosome"/>
</dbReference>